<dbReference type="InterPro" id="IPR023335">
    <property type="entry name" value="ATP12_ortho_dom_sf"/>
</dbReference>
<evidence type="ECO:0000256" key="4">
    <source>
        <dbReference type="SAM" id="MobiDB-lite"/>
    </source>
</evidence>
<sequence length="256" mass="27674">MRDLIGDVPMGRDPVDAARAGQRPPLPKRFYSAVTVDRDAGGAYRILLDGRPVRTPARAVLAVPDLRLAEALAAEWAAQDTEIDPFRMPLTRLVNVALDGVARDPEAAIAEILQYAGTDLLCYRAEAPEALVARQGALWDPVLDWYAAAHGARFMLSAGIRHVAQPPRALERVAALIPREALRLTAVLSLTGLMGSALLALALAQGRLGAAEAWAAAHVDEDWNRAQWGEDDLASQRRAAREVEMQAAATLLRLLD</sequence>
<gene>
    <name evidence="5" type="ORF">EDC64_12035</name>
</gene>
<dbReference type="Proteomes" id="UP000294664">
    <property type="component" value="Unassembled WGS sequence"/>
</dbReference>
<evidence type="ECO:0000313" key="6">
    <source>
        <dbReference type="Proteomes" id="UP000294664"/>
    </source>
</evidence>
<evidence type="ECO:0000313" key="5">
    <source>
        <dbReference type="EMBL" id="TCT00948.1"/>
    </source>
</evidence>
<protein>
    <submittedName>
        <fullName evidence="5">Chaperone required for assembly of F1-ATPase</fullName>
    </submittedName>
</protein>
<evidence type="ECO:0000256" key="1">
    <source>
        <dbReference type="ARBA" id="ARBA00008231"/>
    </source>
</evidence>
<evidence type="ECO:0000256" key="3">
    <source>
        <dbReference type="ARBA" id="ARBA00023186"/>
    </source>
</evidence>
<dbReference type="SUPFAM" id="SSF160909">
    <property type="entry name" value="ATP12-like"/>
    <property type="match status" value="1"/>
</dbReference>
<dbReference type="InterPro" id="IPR042272">
    <property type="entry name" value="ATP12_ATP_synth-F1-assembly_N"/>
</dbReference>
<dbReference type="OrthoDB" id="9797825at2"/>
<keyword evidence="3" id="KW-0143">Chaperone</keyword>
<name>A0A4V2UWU0_9HYPH</name>
<reference evidence="5 6" key="1">
    <citation type="submission" date="2019-03" db="EMBL/GenBank/DDBJ databases">
        <title>Genomic Encyclopedia of Type Strains, Phase IV (KMG-IV): sequencing the most valuable type-strain genomes for metagenomic binning, comparative biology and taxonomic classification.</title>
        <authorList>
            <person name="Goeker M."/>
        </authorList>
    </citation>
    <scope>NUCLEOTIDE SEQUENCE [LARGE SCALE GENOMIC DNA]</scope>
    <source>
        <strain evidence="5 6">DSM 9035</strain>
    </source>
</reference>
<keyword evidence="2" id="KW-0809">Transit peptide</keyword>
<dbReference type="Gene3D" id="1.10.3580.10">
    <property type="entry name" value="ATP12 ATPase"/>
    <property type="match status" value="1"/>
</dbReference>
<organism evidence="5 6">
    <name type="scientific">Aquabacter spiritensis</name>
    <dbReference type="NCBI Taxonomy" id="933073"/>
    <lineage>
        <taxon>Bacteria</taxon>
        <taxon>Pseudomonadati</taxon>
        <taxon>Pseudomonadota</taxon>
        <taxon>Alphaproteobacteria</taxon>
        <taxon>Hyphomicrobiales</taxon>
        <taxon>Xanthobacteraceae</taxon>
        <taxon>Aquabacter</taxon>
    </lineage>
</organism>
<dbReference type="PANTHER" id="PTHR21013:SF10">
    <property type="entry name" value="ATP SYNTHASE MITOCHONDRIAL F1 COMPLEX ASSEMBLY FACTOR 2"/>
    <property type="match status" value="1"/>
</dbReference>
<dbReference type="InterPro" id="IPR011419">
    <property type="entry name" value="ATP12_ATP_synth-F1-assembly"/>
</dbReference>
<evidence type="ECO:0000256" key="2">
    <source>
        <dbReference type="ARBA" id="ARBA00022946"/>
    </source>
</evidence>
<dbReference type="PANTHER" id="PTHR21013">
    <property type="entry name" value="ATP SYNTHASE MITOCHONDRIAL F1 COMPLEX ASSEMBLY FACTOR 2/ATP12 PROTEIN, MITOCHONDRIAL PRECURSOR"/>
    <property type="match status" value="1"/>
</dbReference>
<dbReference type="GO" id="GO:0043461">
    <property type="term" value="P:proton-transporting ATP synthase complex assembly"/>
    <property type="evidence" value="ECO:0007669"/>
    <property type="project" value="InterPro"/>
</dbReference>
<dbReference type="AlphaFoldDB" id="A0A4V2UWU0"/>
<dbReference type="RefSeq" id="WP_132035701.1">
    <property type="nucleotide sequence ID" value="NZ_SMAI01000020.1"/>
</dbReference>
<comment type="caution">
    <text evidence="5">The sequence shown here is derived from an EMBL/GenBank/DDBJ whole genome shotgun (WGS) entry which is preliminary data.</text>
</comment>
<keyword evidence="6" id="KW-1185">Reference proteome</keyword>
<dbReference type="Pfam" id="PF07542">
    <property type="entry name" value="ATP12"/>
    <property type="match status" value="1"/>
</dbReference>
<dbReference type="Gene3D" id="3.30.2180.10">
    <property type="entry name" value="ATP12-like"/>
    <property type="match status" value="1"/>
</dbReference>
<accession>A0A4V2UWU0</accession>
<comment type="similarity">
    <text evidence="1">Belongs to the ATP12 family.</text>
</comment>
<proteinExistence type="inferred from homology"/>
<dbReference type="EMBL" id="SMAI01000020">
    <property type="protein sequence ID" value="TCT00948.1"/>
    <property type="molecule type" value="Genomic_DNA"/>
</dbReference>
<feature type="region of interest" description="Disordered" evidence="4">
    <location>
        <begin position="1"/>
        <end position="24"/>
    </location>
</feature>